<feature type="region of interest" description="Disordered" evidence="1">
    <location>
        <begin position="42"/>
        <end position="65"/>
    </location>
</feature>
<evidence type="ECO:0000313" key="3">
    <source>
        <dbReference type="Proteomes" id="UP000499080"/>
    </source>
</evidence>
<evidence type="ECO:0000256" key="1">
    <source>
        <dbReference type="SAM" id="MobiDB-lite"/>
    </source>
</evidence>
<keyword evidence="3" id="KW-1185">Reference proteome</keyword>
<feature type="compositionally biased region" description="Low complexity" evidence="1">
    <location>
        <begin position="42"/>
        <end position="53"/>
    </location>
</feature>
<proteinExistence type="predicted"/>
<evidence type="ECO:0000313" key="2">
    <source>
        <dbReference type="EMBL" id="GBO18567.1"/>
    </source>
</evidence>
<reference evidence="2 3" key="1">
    <citation type="journal article" date="2019" name="Sci. Rep.">
        <title>Orb-weaving spider Araneus ventricosus genome elucidates the spidroin gene catalogue.</title>
        <authorList>
            <person name="Kono N."/>
            <person name="Nakamura H."/>
            <person name="Ohtoshi R."/>
            <person name="Moran D.A.P."/>
            <person name="Shinohara A."/>
            <person name="Yoshida Y."/>
            <person name="Fujiwara M."/>
            <person name="Mori M."/>
            <person name="Tomita M."/>
            <person name="Arakawa K."/>
        </authorList>
    </citation>
    <scope>NUCLEOTIDE SEQUENCE [LARGE SCALE GENOMIC DNA]</scope>
</reference>
<organism evidence="2 3">
    <name type="scientific">Araneus ventricosus</name>
    <name type="common">Orbweaver spider</name>
    <name type="synonym">Epeira ventricosa</name>
    <dbReference type="NCBI Taxonomy" id="182803"/>
    <lineage>
        <taxon>Eukaryota</taxon>
        <taxon>Metazoa</taxon>
        <taxon>Ecdysozoa</taxon>
        <taxon>Arthropoda</taxon>
        <taxon>Chelicerata</taxon>
        <taxon>Arachnida</taxon>
        <taxon>Araneae</taxon>
        <taxon>Araneomorphae</taxon>
        <taxon>Entelegynae</taxon>
        <taxon>Araneoidea</taxon>
        <taxon>Araneidae</taxon>
        <taxon>Araneus</taxon>
    </lineage>
</organism>
<name>A0A4Y2V4B9_ARAVE</name>
<comment type="caution">
    <text evidence="2">The sequence shown here is derived from an EMBL/GenBank/DDBJ whole genome shotgun (WGS) entry which is preliminary data.</text>
</comment>
<dbReference type="AlphaFoldDB" id="A0A4Y2V4B9"/>
<gene>
    <name evidence="2" type="ORF">AVEN_201328_1</name>
</gene>
<dbReference type="EMBL" id="BGPR01042172">
    <property type="protein sequence ID" value="GBO18567.1"/>
    <property type="molecule type" value="Genomic_DNA"/>
</dbReference>
<accession>A0A4Y2V4B9</accession>
<sequence>MLAAADLTEIILHLSGILEAIEKIWSVPPPLSPPFPFYPHRSASPSSTAPSVSMDHMMGSEPVKFKDDLPSELKPEYERHLFECFTQNDPAACAQNLMHEFQKKNCCSRTKGL</sequence>
<protein>
    <submittedName>
        <fullName evidence="2">Uncharacterized protein</fullName>
    </submittedName>
</protein>
<dbReference type="Proteomes" id="UP000499080">
    <property type="component" value="Unassembled WGS sequence"/>
</dbReference>